<feature type="region of interest" description="Disordered" evidence="1">
    <location>
        <begin position="657"/>
        <end position="677"/>
    </location>
</feature>
<dbReference type="Proteomes" id="UP000663869">
    <property type="component" value="Unassembled WGS sequence"/>
</dbReference>
<dbReference type="Proteomes" id="UP000663872">
    <property type="component" value="Unassembled WGS sequence"/>
</dbReference>
<dbReference type="EMBL" id="CAJNXB010004005">
    <property type="protein sequence ID" value="CAF3351744.1"/>
    <property type="molecule type" value="Genomic_DNA"/>
</dbReference>
<feature type="region of interest" description="Disordered" evidence="1">
    <location>
        <begin position="104"/>
        <end position="127"/>
    </location>
</feature>
<feature type="compositionally biased region" description="Polar residues" evidence="1">
    <location>
        <begin position="659"/>
        <end position="677"/>
    </location>
</feature>
<feature type="region of interest" description="Disordered" evidence="1">
    <location>
        <begin position="589"/>
        <end position="608"/>
    </location>
</feature>
<name>A0A818DL91_9BILA</name>
<protein>
    <recommendedName>
        <fullName evidence="9">SAP domain-containing protein</fullName>
    </recommendedName>
</protein>
<evidence type="ECO:0000256" key="1">
    <source>
        <dbReference type="SAM" id="MobiDB-lite"/>
    </source>
</evidence>
<dbReference type="OrthoDB" id="10036402at2759"/>
<feature type="compositionally biased region" description="Low complexity" evidence="1">
    <location>
        <begin position="434"/>
        <end position="448"/>
    </location>
</feature>
<dbReference type="Proteomes" id="UP000663838">
    <property type="component" value="Unassembled WGS sequence"/>
</dbReference>
<feature type="compositionally biased region" description="Low complexity" evidence="1">
    <location>
        <begin position="982"/>
        <end position="994"/>
    </location>
</feature>
<feature type="compositionally biased region" description="Polar residues" evidence="1">
    <location>
        <begin position="449"/>
        <end position="463"/>
    </location>
</feature>
<feature type="compositionally biased region" description="Low complexity" evidence="1">
    <location>
        <begin position="1031"/>
        <end position="1047"/>
    </location>
</feature>
<dbReference type="EMBL" id="CAJNYV010001995">
    <property type="protein sequence ID" value="CAF3449346.1"/>
    <property type="molecule type" value="Genomic_DNA"/>
</dbReference>
<feature type="compositionally biased region" description="Polar residues" evidence="1">
    <location>
        <begin position="117"/>
        <end position="127"/>
    </location>
</feature>
<dbReference type="Proteomes" id="UP000663862">
    <property type="component" value="Unassembled WGS sequence"/>
</dbReference>
<gene>
    <name evidence="4" type="ORF">FME351_LOCUS27627</name>
    <name evidence="5" type="ORF">GRG538_LOCUS29852</name>
    <name evidence="3" type="ORF">KIK155_LOCUS12264</name>
    <name evidence="2" type="ORF">TIS948_LOCUS23348</name>
    <name evidence="7" type="ORF">TOA249_LOCUS9064</name>
    <name evidence="6" type="ORF">TSG867_LOCUS16236</name>
</gene>
<feature type="compositionally biased region" description="Polar residues" evidence="1">
    <location>
        <begin position="346"/>
        <end position="363"/>
    </location>
</feature>
<evidence type="ECO:0000313" key="7">
    <source>
        <dbReference type="EMBL" id="CAF4577885.1"/>
    </source>
</evidence>
<feature type="region of interest" description="Disordered" evidence="1">
    <location>
        <begin position="899"/>
        <end position="1096"/>
    </location>
</feature>
<feature type="compositionally biased region" description="Basic and acidic residues" evidence="1">
    <location>
        <begin position="843"/>
        <end position="852"/>
    </location>
</feature>
<accession>A0A818DL91</accession>
<evidence type="ECO:0000313" key="2">
    <source>
        <dbReference type="EMBL" id="CAF3351744.1"/>
    </source>
</evidence>
<feature type="compositionally biased region" description="Polar residues" evidence="1">
    <location>
        <begin position="957"/>
        <end position="971"/>
    </location>
</feature>
<comment type="caution">
    <text evidence="3">The sequence shown here is derived from an EMBL/GenBank/DDBJ whole genome shotgun (WGS) entry which is preliminary data.</text>
</comment>
<feature type="region of interest" description="Disordered" evidence="1">
    <location>
        <begin position="843"/>
        <end position="877"/>
    </location>
</feature>
<dbReference type="EMBL" id="CAJOBS010000442">
    <property type="protein sequence ID" value="CAF4577885.1"/>
    <property type="molecule type" value="Genomic_DNA"/>
</dbReference>
<evidence type="ECO:0000313" key="3">
    <source>
        <dbReference type="EMBL" id="CAF3449346.1"/>
    </source>
</evidence>
<dbReference type="EMBL" id="CAJNYT010005250">
    <property type="protein sequence ID" value="CAF3724356.1"/>
    <property type="molecule type" value="Genomic_DNA"/>
</dbReference>
<evidence type="ECO:0008006" key="9">
    <source>
        <dbReference type="Google" id="ProtNLM"/>
    </source>
</evidence>
<feature type="region of interest" description="Disordered" evidence="1">
    <location>
        <begin position="415"/>
        <end position="535"/>
    </location>
</feature>
<dbReference type="AlphaFoldDB" id="A0A818DL91"/>
<feature type="compositionally biased region" description="Basic residues" evidence="1">
    <location>
        <begin position="1064"/>
        <end position="1080"/>
    </location>
</feature>
<feature type="compositionally biased region" description="Polar residues" evidence="1">
    <location>
        <begin position="1018"/>
        <end position="1030"/>
    </location>
</feature>
<dbReference type="EMBL" id="CAJOBQ010000982">
    <property type="protein sequence ID" value="CAF4441644.1"/>
    <property type="molecule type" value="Genomic_DNA"/>
</dbReference>
<evidence type="ECO:0000313" key="6">
    <source>
        <dbReference type="EMBL" id="CAF4441644.1"/>
    </source>
</evidence>
<evidence type="ECO:0000313" key="8">
    <source>
        <dbReference type="Proteomes" id="UP000663865"/>
    </source>
</evidence>
<feature type="compositionally biased region" description="Low complexity" evidence="1">
    <location>
        <begin position="597"/>
        <end position="608"/>
    </location>
</feature>
<sequence>MLVHLSSTSPYVCDISLGPIEQADRMASAATTKKSITYLEFKESFPKLQQTRTPLKLLGHDEIPTDTNLIPTVAVENSPNRQTSLQPIWYTEQTIVDDNYESQRSSVKSPCHHNELTRSTLPTIPSTSPEIEDEIIVKEILINQPSLMRKSSTFTIEQQTSINIPSALNESEKENDYNAIMTSTQQPAKRHPTEPSDESFRALEHLLGLGSITQNITMLTTAHESPKSNHESLSLTMVTPTELINQTTASLYVSYAPQGGGSLPSSQNILVMPTIESITEPSMNSTIPPPFVVDNSDTEEPSSMAGTVISNQESFQNSTNSTEDSFHFTDDDNEKQETPKDDTNTDDSNFSFELNDFANNTTDTKNETRNEDAFYQPIITIRPPTSADVAFRALIKARTSGRLSQLVKTESPLAKTSKMNLTANASEPRRSSRVLRSSVVRTSTVPVTENSTMEQVNESSSETKPSDDHSQTELVEVVSIPEDDEPEPAAGITLNLTTSKDITQPSPSSADEADRSASCSSSFVSNQQDSPTPTCLIMPTLSREYSYTTPTMRATRSSERRRSILANRRSHARTTRSVIPCIPEQQATISEEEKELSSGNTSLSSFPSSSLKPMLSVLSTNATIISEGPPIILQKSLAGSASPSPNPTPIITVRKSDRLSSNLSPRRSIKPLQSSTPSIRAKSLQMVSIGEQEQVLTTAPQQFNINTSVDEIEMSDKEQQVDIPIELPVVCHESIQTSPERRPRLVDISIQTTPGLDRPWPRYVQTTEQQTTPIVKRSSSSSSCQTTPVAIAIEQIEKSSTLAIEEEKHQEVTPLHTKAMMHLRRAVRFQFTPSTDARLAAKEKLEENEQLSKQENPIETIPQVPTDNEHEEDTEDEVKKIIKTKKKTGISRKKKHIPITINDDSSEETIESPIITSQPIVDNEQHDTEDIPVIESIEMKRKMPKRSNRYEQKSSSEPELVVITSSPVQTKRVNRKRPNKKSSPPETTTSPTEPVSKRVKTTKTLETKQLIRVPSPDPLSTRSRSKTPVMSSNSIKSISPSEPVVPSKKSKKNSSETNPPINNNKRKSSTSTIKKSKRRLHNAEQDEGLNTADEEETIQIVSDPIEIIPIDLSQEEREKIQGLTVAELKTRLTTHGENIPKGVRKADLIALLIKLETNLLKERKETETTVKVDIAAISTSRITRRKK</sequence>
<feature type="compositionally biased region" description="Polar residues" evidence="1">
    <location>
        <begin position="494"/>
        <end position="509"/>
    </location>
</feature>
<feature type="compositionally biased region" description="Basic and acidic residues" evidence="1">
    <location>
        <begin position="324"/>
        <end position="343"/>
    </location>
</feature>
<dbReference type="EMBL" id="CAJNYU010003753">
    <property type="protein sequence ID" value="CAF3699666.1"/>
    <property type="molecule type" value="Genomic_DNA"/>
</dbReference>
<feature type="region of interest" description="Disordered" evidence="1">
    <location>
        <begin position="280"/>
        <end position="369"/>
    </location>
</feature>
<feature type="compositionally biased region" description="Polar residues" evidence="1">
    <location>
        <begin position="304"/>
        <end position="323"/>
    </location>
</feature>
<feature type="compositionally biased region" description="Polar residues" evidence="1">
    <location>
        <begin position="517"/>
        <end position="533"/>
    </location>
</feature>
<evidence type="ECO:0000313" key="5">
    <source>
        <dbReference type="EMBL" id="CAF3724356.1"/>
    </source>
</evidence>
<evidence type="ECO:0000313" key="4">
    <source>
        <dbReference type="EMBL" id="CAF3699666.1"/>
    </source>
</evidence>
<dbReference type="Proteomes" id="UP000663865">
    <property type="component" value="Unassembled WGS sequence"/>
</dbReference>
<dbReference type="Proteomes" id="UP000663825">
    <property type="component" value="Unassembled WGS sequence"/>
</dbReference>
<reference evidence="3" key="1">
    <citation type="submission" date="2021-02" db="EMBL/GenBank/DDBJ databases">
        <authorList>
            <person name="Nowell W R."/>
        </authorList>
    </citation>
    <scope>NUCLEOTIDE SEQUENCE</scope>
</reference>
<proteinExistence type="predicted"/>
<organism evidence="3 8">
    <name type="scientific">Rotaria socialis</name>
    <dbReference type="NCBI Taxonomy" id="392032"/>
    <lineage>
        <taxon>Eukaryota</taxon>
        <taxon>Metazoa</taxon>
        <taxon>Spiralia</taxon>
        <taxon>Gnathifera</taxon>
        <taxon>Rotifera</taxon>
        <taxon>Eurotatoria</taxon>
        <taxon>Bdelloidea</taxon>
        <taxon>Philodinida</taxon>
        <taxon>Philodinidae</taxon>
        <taxon>Rotaria</taxon>
    </lineage>
</organism>